<evidence type="ECO:0000313" key="1">
    <source>
        <dbReference type="EMBL" id="KAJ7531197.1"/>
    </source>
</evidence>
<keyword evidence="2" id="KW-1185">Reference proteome</keyword>
<organism evidence="1 2">
    <name type="scientific">Diphasiastrum complanatum</name>
    <name type="common">Issler's clubmoss</name>
    <name type="synonym">Lycopodium complanatum</name>
    <dbReference type="NCBI Taxonomy" id="34168"/>
    <lineage>
        <taxon>Eukaryota</taxon>
        <taxon>Viridiplantae</taxon>
        <taxon>Streptophyta</taxon>
        <taxon>Embryophyta</taxon>
        <taxon>Tracheophyta</taxon>
        <taxon>Lycopodiopsida</taxon>
        <taxon>Lycopodiales</taxon>
        <taxon>Lycopodiaceae</taxon>
        <taxon>Lycopodioideae</taxon>
        <taxon>Diphasiastrum</taxon>
    </lineage>
</organism>
<accession>A0ACC2BP72</accession>
<name>A0ACC2BP72_DIPCM</name>
<sequence>MICCFLMLISGFGKRKRALAMEFPKNWFLFGILLILVQAETCFSSDHSDSGVLEQSLSLEILNKSPETYKETSENVLVELYSESLCPFCANFIVNYLSHFFDNGLIEIVDIRIIPFGNAHINSDGSITCQHGPDECKLNIIQTCAINLWPNVTQWFPFILCLESLPRHTAAQQWTSCVKSSNLELSRIAECYEGPLGDKLERRFADETFSLKPPHQYVPWVLVNGTPLYDDYESVETYVCQVYKGPKPLPAICNSIMDIFPLRLKNVRPKGQNMSKRIFS</sequence>
<gene>
    <name evidence="1" type="ORF">O6H91_14G036000</name>
</gene>
<dbReference type="EMBL" id="CM055105">
    <property type="protein sequence ID" value="KAJ7531197.1"/>
    <property type="molecule type" value="Genomic_DNA"/>
</dbReference>
<dbReference type="Proteomes" id="UP001162992">
    <property type="component" value="Chromosome 14"/>
</dbReference>
<protein>
    <submittedName>
        <fullName evidence="1">Uncharacterized protein</fullName>
    </submittedName>
</protein>
<comment type="caution">
    <text evidence="1">The sequence shown here is derived from an EMBL/GenBank/DDBJ whole genome shotgun (WGS) entry which is preliminary data.</text>
</comment>
<evidence type="ECO:0000313" key="2">
    <source>
        <dbReference type="Proteomes" id="UP001162992"/>
    </source>
</evidence>
<proteinExistence type="predicted"/>
<reference evidence="2" key="1">
    <citation type="journal article" date="2024" name="Proc. Natl. Acad. Sci. U.S.A.">
        <title>Extraordinary preservation of gene collinearity over three hundred million years revealed in homosporous lycophytes.</title>
        <authorList>
            <person name="Li C."/>
            <person name="Wickell D."/>
            <person name="Kuo L.Y."/>
            <person name="Chen X."/>
            <person name="Nie B."/>
            <person name="Liao X."/>
            <person name="Peng D."/>
            <person name="Ji J."/>
            <person name="Jenkins J."/>
            <person name="Williams M."/>
            <person name="Shu S."/>
            <person name="Plott C."/>
            <person name="Barry K."/>
            <person name="Rajasekar S."/>
            <person name="Grimwood J."/>
            <person name="Han X."/>
            <person name="Sun S."/>
            <person name="Hou Z."/>
            <person name="He W."/>
            <person name="Dai G."/>
            <person name="Sun C."/>
            <person name="Schmutz J."/>
            <person name="Leebens-Mack J.H."/>
            <person name="Li F.W."/>
            <person name="Wang L."/>
        </authorList>
    </citation>
    <scope>NUCLEOTIDE SEQUENCE [LARGE SCALE GENOMIC DNA]</scope>
    <source>
        <strain evidence="2">cv. PW_Plant_1</strain>
    </source>
</reference>